<dbReference type="Proteomes" id="UP001552299">
    <property type="component" value="Unassembled WGS sequence"/>
</dbReference>
<evidence type="ECO:0000259" key="2">
    <source>
        <dbReference type="Pfam" id="PF05678"/>
    </source>
</evidence>
<name>A0ABD0UDB5_DENTH</name>
<evidence type="ECO:0000256" key="1">
    <source>
        <dbReference type="SAM" id="MobiDB-lite"/>
    </source>
</evidence>
<dbReference type="InterPro" id="IPR008889">
    <property type="entry name" value="VQ"/>
</dbReference>
<dbReference type="PANTHER" id="PTHR33143:SF3">
    <property type="entry name" value="VQ MOTIF-CONTAINING PROTEIN 17-RELATED"/>
    <property type="match status" value="1"/>
</dbReference>
<dbReference type="AlphaFoldDB" id="A0ABD0UDB5"/>
<accession>A0ABD0UDB5</accession>
<feature type="domain" description="VQ" evidence="2">
    <location>
        <begin position="24"/>
        <end position="49"/>
    </location>
</feature>
<dbReference type="PANTHER" id="PTHR33143">
    <property type="entry name" value="F16F4.1 PROTEIN-RELATED"/>
    <property type="match status" value="1"/>
</dbReference>
<dbReference type="Pfam" id="PF05678">
    <property type="entry name" value="VQ"/>
    <property type="match status" value="1"/>
</dbReference>
<comment type="caution">
    <text evidence="3">The sequence shown here is derived from an EMBL/GenBank/DDBJ whole genome shotgun (WGS) entry which is preliminary data.</text>
</comment>
<organism evidence="3 4">
    <name type="scientific">Dendrobium thyrsiflorum</name>
    <name type="common">Pinecone-like raceme dendrobium</name>
    <name type="synonym">Orchid</name>
    <dbReference type="NCBI Taxonomy" id="117978"/>
    <lineage>
        <taxon>Eukaryota</taxon>
        <taxon>Viridiplantae</taxon>
        <taxon>Streptophyta</taxon>
        <taxon>Embryophyta</taxon>
        <taxon>Tracheophyta</taxon>
        <taxon>Spermatophyta</taxon>
        <taxon>Magnoliopsida</taxon>
        <taxon>Liliopsida</taxon>
        <taxon>Asparagales</taxon>
        <taxon>Orchidaceae</taxon>
        <taxon>Epidendroideae</taxon>
        <taxon>Malaxideae</taxon>
        <taxon>Dendrobiinae</taxon>
        <taxon>Dendrobium</taxon>
    </lineage>
</organism>
<keyword evidence="4" id="KW-1185">Reference proteome</keyword>
<evidence type="ECO:0000313" key="4">
    <source>
        <dbReference type="Proteomes" id="UP001552299"/>
    </source>
</evidence>
<proteinExistence type="predicted"/>
<gene>
    <name evidence="3" type="ORF">M5K25_021555</name>
</gene>
<dbReference type="EMBL" id="JANQDX010000016">
    <property type="protein sequence ID" value="KAL0910561.1"/>
    <property type="molecule type" value="Genomic_DNA"/>
</dbReference>
<dbReference type="InterPro" id="IPR039607">
    <property type="entry name" value="VQ_8/17/18/20/21/25"/>
</dbReference>
<sequence>MDSSLTLCKKSHSILKPKIRIVHIFAPEIIKTDPSNFRQLVQLLTGKPEKKKKKKKQQQQVALMAEETEMKNMERLKEEKEEEEEERKAWMLRNSGGSLTDFGEVDELFF</sequence>
<feature type="region of interest" description="Disordered" evidence="1">
    <location>
        <begin position="71"/>
        <end position="93"/>
    </location>
</feature>
<protein>
    <recommendedName>
        <fullName evidence="2">VQ domain-containing protein</fullName>
    </recommendedName>
</protein>
<evidence type="ECO:0000313" key="3">
    <source>
        <dbReference type="EMBL" id="KAL0910561.1"/>
    </source>
</evidence>
<reference evidence="3 4" key="1">
    <citation type="journal article" date="2024" name="Plant Biotechnol. J.">
        <title>Dendrobium thyrsiflorum genome and its molecular insights into genes involved in important horticultural traits.</title>
        <authorList>
            <person name="Chen B."/>
            <person name="Wang J.Y."/>
            <person name="Zheng P.J."/>
            <person name="Li K.L."/>
            <person name="Liang Y.M."/>
            <person name="Chen X.F."/>
            <person name="Zhang C."/>
            <person name="Zhao X."/>
            <person name="He X."/>
            <person name="Zhang G.Q."/>
            <person name="Liu Z.J."/>
            <person name="Xu Q."/>
        </authorList>
    </citation>
    <scope>NUCLEOTIDE SEQUENCE [LARGE SCALE GENOMIC DNA]</scope>
    <source>
        <strain evidence="3">GZMU011</strain>
    </source>
</reference>